<evidence type="ECO:0000313" key="14">
    <source>
        <dbReference type="Proteomes" id="UP000254060"/>
    </source>
</evidence>
<sequence length="462" mass="50840">MFQDPVLMSRALTALTLGFHVIFATLGVGVPLLILLAEFLGIKKKDPKYTLMARRWSRGYVVTVAVGVVTGTAIGLQLSLLWPNLMRVAGQTIALPLFMETFAFFFEAIFLGIYLYTWDRFKNPWHHMLIGIPVAVGALFSGFFITTVNSFMNQPVGFDIVDGKLANVSPIEAMFSPAMPTKMAHVLTSAILTSAFILAAIAAVQLLRSHRNKLDQATIAYHKRGLRLTMTVALIFAIATALVGDFSGKYLAKYQPDKLAAAEWHFETSSEAELILGGWLEDDGQGGYEVRGAIKIPYALSILAGGVPNYEVTGLNEFAKEDQPPLIVHYLFDAMVGIGMLLALISFLFVLGRYIKRLNQFSKPMLIAIAAGGPLSMMAIEFGWFFAELGRQPWALYEFMRTSEAATTSANVGWMLVAFAILYAVLGVVTVLVLTRLFKDNPVGKELKQSEHRGEAMFADEV</sequence>
<keyword evidence="9 12" id="KW-1133">Transmembrane helix</keyword>
<keyword evidence="4 12" id="KW-1003">Cell membrane</keyword>
<name>A0A377FV31_9BACL</name>
<protein>
    <submittedName>
        <fullName evidence="13">Cytochrome bd-II oxidase subunit 1</fullName>
        <ecNumber evidence="13">1.10.3.-</ecNumber>
    </submittedName>
</protein>
<dbReference type="EMBL" id="UGGP01000001">
    <property type="protein sequence ID" value="STO08608.1"/>
    <property type="molecule type" value="Genomic_DNA"/>
</dbReference>
<feature type="transmembrane region" description="Helical" evidence="12">
    <location>
        <begin position="364"/>
        <end position="387"/>
    </location>
</feature>
<dbReference type="GO" id="GO:0019646">
    <property type="term" value="P:aerobic electron transport chain"/>
    <property type="evidence" value="ECO:0007669"/>
    <property type="project" value="InterPro"/>
</dbReference>
<evidence type="ECO:0000256" key="7">
    <source>
        <dbReference type="ARBA" id="ARBA00022723"/>
    </source>
</evidence>
<accession>A0A377FV31</accession>
<organism evidence="13 14">
    <name type="scientific">Exiguobacterium aurantiacum</name>
    <dbReference type="NCBI Taxonomy" id="33987"/>
    <lineage>
        <taxon>Bacteria</taxon>
        <taxon>Bacillati</taxon>
        <taxon>Bacillota</taxon>
        <taxon>Bacilli</taxon>
        <taxon>Bacillales</taxon>
        <taxon>Bacillales Family XII. Incertae Sedis</taxon>
        <taxon>Exiguobacterium</taxon>
    </lineage>
</organism>
<feature type="transmembrane region" description="Helical" evidence="12">
    <location>
        <begin position="12"/>
        <end position="40"/>
    </location>
</feature>
<evidence type="ECO:0000256" key="11">
    <source>
        <dbReference type="ARBA" id="ARBA00023136"/>
    </source>
</evidence>
<dbReference type="GO" id="GO:0020037">
    <property type="term" value="F:heme binding"/>
    <property type="evidence" value="ECO:0007669"/>
    <property type="project" value="TreeGrafter"/>
</dbReference>
<evidence type="ECO:0000256" key="9">
    <source>
        <dbReference type="ARBA" id="ARBA00022989"/>
    </source>
</evidence>
<keyword evidence="5 12" id="KW-0349">Heme</keyword>
<feature type="transmembrane region" description="Helical" evidence="12">
    <location>
        <begin position="225"/>
        <end position="244"/>
    </location>
</feature>
<dbReference type="GO" id="GO:0005886">
    <property type="term" value="C:plasma membrane"/>
    <property type="evidence" value="ECO:0007669"/>
    <property type="project" value="UniProtKB-SubCell"/>
</dbReference>
<evidence type="ECO:0000256" key="4">
    <source>
        <dbReference type="ARBA" id="ARBA00022475"/>
    </source>
</evidence>
<evidence type="ECO:0000313" key="13">
    <source>
        <dbReference type="EMBL" id="STO08608.1"/>
    </source>
</evidence>
<evidence type="ECO:0000256" key="10">
    <source>
        <dbReference type="ARBA" id="ARBA00023004"/>
    </source>
</evidence>
<gene>
    <name evidence="13" type="primary">appC</name>
    <name evidence="13" type="ORF">NCTC13163_01981</name>
</gene>
<evidence type="ECO:0000256" key="1">
    <source>
        <dbReference type="ARBA" id="ARBA00004651"/>
    </source>
</evidence>
<reference evidence="13 14" key="1">
    <citation type="submission" date="2018-06" db="EMBL/GenBank/DDBJ databases">
        <authorList>
            <consortium name="Pathogen Informatics"/>
            <person name="Doyle S."/>
        </authorList>
    </citation>
    <scope>NUCLEOTIDE SEQUENCE [LARGE SCALE GENOMIC DNA]</scope>
    <source>
        <strain evidence="13 14">NCTC13163</strain>
    </source>
</reference>
<comment type="similarity">
    <text evidence="2 12">Belongs to the cytochrome ubiquinol oxidase subunit 1 family.</text>
</comment>
<feature type="transmembrane region" description="Helical" evidence="12">
    <location>
        <begin position="93"/>
        <end position="116"/>
    </location>
</feature>
<dbReference type="EC" id="1.10.3.-" evidence="13"/>
<dbReference type="InterPro" id="IPR002585">
    <property type="entry name" value="Cyt-d_ubiquinol_oxidase_su_1"/>
</dbReference>
<evidence type="ECO:0000256" key="6">
    <source>
        <dbReference type="ARBA" id="ARBA00022692"/>
    </source>
</evidence>
<comment type="subcellular location">
    <subcellularLocation>
        <location evidence="1">Cell membrane</location>
        <topology evidence="1">Multi-pass membrane protein</topology>
    </subcellularLocation>
</comment>
<dbReference type="RefSeq" id="WP_024369969.1">
    <property type="nucleotide sequence ID" value="NZ_UGGP01000001.1"/>
</dbReference>
<feature type="transmembrane region" description="Helical" evidence="12">
    <location>
        <begin position="60"/>
        <end position="81"/>
    </location>
</feature>
<feature type="transmembrane region" description="Helical" evidence="12">
    <location>
        <begin position="327"/>
        <end position="352"/>
    </location>
</feature>
<dbReference type="PANTHER" id="PTHR30365:SF14">
    <property type="entry name" value="CYTOCHROME BD MENAQUINOL OXIDASE SUBUNIT I-RELATED"/>
    <property type="match status" value="1"/>
</dbReference>
<keyword evidence="8 12" id="KW-0249">Electron transport</keyword>
<evidence type="ECO:0000256" key="8">
    <source>
        <dbReference type="ARBA" id="ARBA00022982"/>
    </source>
</evidence>
<dbReference type="GO" id="GO:0070069">
    <property type="term" value="C:cytochrome complex"/>
    <property type="evidence" value="ECO:0007669"/>
    <property type="project" value="UniProtKB-UniRule"/>
</dbReference>
<dbReference type="STRING" id="1397694.GCA_000702585_02474"/>
<dbReference type="PANTHER" id="PTHR30365">
    <property type="entry name" value="CYTOCHROME D UBIQUINOL OXIDASE"/>
    <property type="match status" value="1"/>
</dbReference>
<proteinExistence type="inferred from homology"/>
<evidence type="ECO:0000256" key="3">
    <source>
        <dbReference type="ARBA" id="ARBA00022448"/>
    </source>
</evidence>
<feature type="transmembrane region" description="Helical" evidence="12">
    <location>
        <begin position="183"/>
        <end position="204"/>
    </location>
</feature>
<keyword evidence="6 12" id="KW-0812">Transmembrane</keyword>
<evidence type="ECO:0000256" key="2">
    <source>
        <dbReference type="ARBA" id="ARBA00009819"/>
    </source>
</evidence>
<dbReference type="OrthoDB" id="9807042at2"/>
<dbReference type="Proteomes" id="UP000254060">
    <property type="component" value="Unassembled WGS sequence"/>
</dbReference>
<dbReference type="GO" id="GO:0046872">
    <property type="term" value="F:metal ion binding"/>
    <property type="evidence" value="ECO:0007669"/>
    <property type="project" value="UniProtKB-UniRule"/>
</dbReference>
<keyword evidence="10 12" id="KW-0408">Iron</keyword>
<dbReference type="Pfam" id="PF01654">
    <property type="entry name" value="Cyt_bd_oxida_I"/>
    <property type="match status" value="1"/>
</dbReference>
<keyword evidence="3 12" id="KW-0813">Transport</keyword>
<dbReference type="GO" id="GO:0009055">
    <property type="term" value="F:electron transfer activity"/>
    <property type="evidence" value="ECO:0007669"/>
    <property type="project" value="UniProtKB-UniRule"/>
</dbReference>
<feature type="transmembrane region" description="Helical" evidence="12">
    <location>
        <begin position="128"/>
        <end position="148"/>
    </location>
</feature>
<keyword evidence="13" id="KW-0560">Oxidoreductase</keyword>
<feature type="transmembrane region" description="Helical" evidence="12">
    <location>
        <begin position="412"/>
        <end position="438"/>
    </location>
</feature>
<dbReference type="GO" id="GO:0016682">
    <property type="term" value="F:oxidoreductase activity, acting on diphenols and related substances as donors, oxygen as acceptor"/>
    <property type="evidence" value="ECO:0007669"/>
    <property type="project" value="TreeGrafter"/>
</dbReference>
<keyword evidence="7 12" id="KW-0479">Metal-binding</keyword>
<dbReference type="AlphaFoldDB" id="A0A377FV31"/>
<dbReference type="PIRSF" id="PIRSF006446">
    <property type="entry name" value="Cyt_quinol_oxidase_1"/>
    <property type="match status" value="1"/>
</dbReference>
<evidence type="ECO:0000256" key="5">
    <source>
        <dbReference type="ARBA" id="ARBA00022617"/>
    </source>
</evidence>
<keyword evidence="11 12" id="KW-0472">Membrane</keyword>
<evidence type="ECO:0000256" key="12">
    <source>
        <dbReference type="PIRNR" id="PIRNR006446"/>
    </source>
</evidence>